<proteinExistence type="predicted"/>
<dbReference type="Proteomes" id="UP001204579">
    <property type="component" value="Unassembled WGS sequence"/>
</dbReference>
<dbReference type="RefSeq" id="WP_018710096.1">
    <property type="nucleotide sequence ID" value="NZ_CALULB010000055.1"/>
</dbReference>
<reference evidence="2 3" key="1">
    <citation type="submission" date="2022-08" db="EMBL/GenBank/DDBJ databases">
        <authorList>
            <person name="Zeman M."/>
            <person name="Kubasova T."/>
        </authorList>
    </citation>
    <scope>NUCLEOTIDE SEQUENCE [LARGE SCALE GENOMIC DNA]</scope>
    <source>
        <strain evidence="2 3">ET62</strain>
    </source>
</reference>
<protein>
    <submittedName>
        <fullName evidence="2">DUF3784 domain-containing protein</fullName>
    </submittedName>
</protein>
<name>A0AAW5N9A7_9BACT</name>
<evidence type="ECO:0000313" key="2">
    <source>
        <dbReference type="EMBL" id="MCR8873404.1"/>
    </source>
</evidence>
<gene>
    <name evidence="2" type="ORF">NW209_05110</name>
</gene>
<dbReference type="AlphaFoldDB" id="A0AAW5N9A7"/>
<organism evidence="2 3">
    <name type="scientific">Phocaeicola barnesiae</name>
    <dbReference type="NCBI Taxonomy" id="376804"/>
    <lineage>
        <taxon>Bacteria</taxon>
        <taxon>Pseudomonadati</taxon>
        <taxon>Bacteroidota</taxon>
        <taxon>Bacteroidia</taxon>
        <taxon>Bacteroidales</taxon>
        <taxon>Bacteroidaceae</taxon>
        <taxon>Phocaeicola</taxon>
    </lineage>
</organism>
<feature type="transmembrane region" description="Helical" evidence="1">
    <location>
        <begin position="76"/>
        <end position="95"/>
    </location>
</feature>
<keyword evidence="1" id="KW-1133">Transmembrane helix</keyword>
<accession>A0AAW5N9A7</accession>
<keyword evidence="1" id="KW-0472">Membrane</keyword>
<sequence>MEIAIWITSVILFVLGLLVRKYPNLIAGYNTMTAEQKKKVDIKGLSSFMCRSLCVMAVLMVLSYYAMVMMSPGEKAASIISTTLIPIIGVIYVVVKAQRYDHNGK</sequence>
<dbReference type="GeneID" id="82442612"/>
<dbReference type="InterPro" id="IPR017259">
    <property type="entry name" value="UCP037672"/>
</dbReference>
<dbReference type="EMBL" id="JANRHJ010000004">
    <property type="protein sequence ID" value="MCR8873404.1"/>
    <property type="molecule type" value="Genomic_DNA"/>
</dbReference>
<keyword evidence="1" id="KW-0812">Transmembrane</keyword>
<feature type="transmembrane region" description="Helical" evidence="1">
    <location>
        <begin position="6"/>
        <end position="27"/>
    </location>
</feature>
<evidence type="ECO:0000256" key="1">
    <source>
        <dbReference type="SAM" id="Phobius"/>
    </source>
</evidence>
<feature type="transmembrane region" description="Helical" evidence="1">
    <location>
        <begin position="48"/>
        <end position="70"/>
    </location>
</feature>
<comment type="caution">
    <text evidence="2">The sequence shown here is derived from an EMBL/GenBank/DDBJ whole genome shotgun (WGS) entry which is preliminary data.</text>
</comment>
<dbReference type="Pfam" id="PF12650">
    <property type="entry name" value="DUF3784"/>
    <property type="match status" value="1"/>
</dbReference>
<keyword evidence="3" id="KW-1185">Reference proteome</keyword>
<evidence type="ECO:0000313" key="3">
    <source>
        <dbReference type="Proteomes" id="UP001204579"/>
    </source>
</evidence>